<accession>A0ABW5W9I8</accession>
<gene>
    <name evidence="5" type="ORF">ACFS2C_14740</name>
</gene>
<dbReference type="PROSITE" id="PS00166">
    <property type="entry name" value="ENOYL_COA_HYDRATASE"/>
    <property type="match status" value="1"/>
</dbReference>
<evidence type="ECO:0000313" key="6">
    <source>
        <dbReference type="Proteomes" id="UP001597478"/>
    </source>
</evidence>
<dbReference type="RefSeq" id="WP_377392147.1">
    <property type="nucleotide sequence ID" value="NZ_JBHSAN010000028.1"/>
</dbReference>
<protein>
    <submittedName>
        <fullName evidence="5">Enoyl-CoA hydratase/isomerase family protein</fullName>
    </submittedName>
</protein>
<sequence length="260" mass="28716">MTEAHVRYEIHDRTAWIRIDRPERRNALATATVQQLTEAFVRAGEDPEVWAVVLTGAGDRAFCAGGDLKEMDETARSGRDIHVPMTGLYRNMFEVMLETYKPTIAAVNGAALAGGCELMLSCDIRVAVEGVAIGLPEAKRGMGANLGSVLLPRLMPRAVALELLYTGRSITAEEARSWGLVNRVVPRADFDTEVKALVSEITANAPLTLRRYKEMAVKGWELPVQTALRLNVGPNPYLSEDRVEGVRAFVEKRSPQWRGR</sequence>
<dbReference type="InterPro" id="IPR014748">
    <property type="entry name" value="Enoyl-CoA_hydra_C"/>
</dbReference>
<dbReference type="EMBL" id="JBHUOF010000019">
    <property type="protein sequence ID" value="MFD2800649.1"/>
    <property type="molecule type" value="Genomic_DNA"/>
</dbReference>
<dbReference type="Proteomes" id="UP001597478">
    <property type="component" value="Unassembled WGS sequence"/>
</dbReference>
<evidence type="ECO:0000313" key="5">
    <source>
        <dbReference type="EMBL" id="MFD2800649.1"/>
    </source>
</evidence>
<evidence type="ECO:0000256" key="2">
    <source>
        <dbReference type="ARBA" id="ARBA00023098"/>
    </source>
</evidence>
<evidence type="ECO:0000256" key="1">
    <source>
        <dbReference type="ARBA" id="ARBA00005254"/>
    </source>
</evidence>
<dbReference type="InterPro" id="IPR018376">
    <property type="entry name" value="Enoyl-CoA_hyd/isom_CS"/>
</dbReference>
<dbReference type="SUPFAM" id="SSF52096">
    <property type="entry name" value="ClpP/crotonase"/>
    <property type="match status" value="1"/>
</dbReference>
<keyword evidence="6" id="KW-1185">Reference proteome</keyword>
<dbReference type="InterPro" id="IPR029045">
    <property type="entry name" value="ClpP/crotonase-like_dom_sf"/>
</dbReference>
<keyword evidence="3" id="KW-0456">Lyase</keyword>
<dbReference type="InterPro" id="IPR001753">
    <property type="entry name" value="Enoyl-CoA_hydra/iso"/>
</dbReference>
<comment type="caution">
    <text evidence="5">The sequence shown here is derived from an EMBL/GenBank/DDBJ whole genome shotgun (WGS) entry which is preliminary data.</text>
</comment>
<name>A0ABW5W9I8_9PSEU</name>
<dbReference type="PANTHER" id="PTHR11941:SF169">
    <property type="entry name" value="(7AS)-7A-METHYL-1,5-DIOXO-2,3,5,6,7,7A-HEXAHYDRO-1H-INDENE-CARBOXYL-COA HYDROLASE"/>
    <property type="match status" value="1"/>
</dbReference>
<proteinExistence type="inferred from homology"/>
<dbReference type="Gene3D" id="1.10.12.10">
    <property type="entry name" value="Lyase 2-enoyl-coa Hydratase, Chain A, domain 2"/>
    <property type="match status" value="1"/>
</dbReference>
<dbReference type="PANTHER" id="PTHR11941">
    <property type="entry name" value="ENOYL-COA HYDRATASE-RELATED"/>
    <property type="match status" value="1"/>
</dbReference>
<dbReference type="Pfam" id="PF00378">
    <property type="entry name" value="ECH_1"/>
    <property type="match status" value="1"/>
</dbReference>
<evidence type="ECO:0000256" key="4">
    <source>
        <dbReference type="RuleBase" id="RU003707"/>
    </source>
</evidence>
<dbReference type="Gene3D" id="3.90.226.10">
    <property type="entry name" value="2-enoyl-CoA Hydratase, Chain A, domain 1"/>
    <property type="match status" value="1"/>
</dbReference>
<keyword evidence="2" id="KW-0443">Lipid metabolism</keyword>
<organism evidence="5 6">
    <name type="scientific">Prauserella oleivorans</name>
    <dbReference type="NCBI Taxonomy" id="1478153"/>
    <lineage>
        <taxon>Bacteria</taxon>
        <taxon>Bacillati</taxon>
        <taxon>Actinomycetota</taxon>
        <taxon>Actinomycetes</taxon>
        <taxon>Pseudonocardiales</taxon>
        <taxon>Pseudonocardiaceae</taxon>
        <taxon>Prauserella</taxon>
    </lineage>
</organism>
<comment type="similarity">
    <text evidence="1 4">Belongs to the enoyl-CoA hydratase/isomerase family.</text>
</comment>
<reference evidence="6" key="1">
    <citation type="journal article" date="2019" name="Int. J. Syst. Evol. Microbiol.">
        <title>The Global Catalogue of Microorganisms (GCM) 10K type strain sequencing project: providing services to taxonomists for standard genome sequencing and annotation.</title>
        <authorList>
            <consortium name="The Broad Institute Genomics Platform"/>
            <consortium name="The Broad Institute Genome Sequencing Center for Infectious Disease"/>
            <person name="Wu L."/>
            <person name="Ma J."/>
        </authorList>
    </citation>
    <scope>NUCLEOTIDE SEQUENCE [LARGE SCALE GENOMIC DNA]</scope>
    <source>
        <strain evidence="6">IBRC-M 10906</strain>
    </source>
</reference>
<dbReference type="CDD" id="cd06558">
    <property type="entry name" value="crotonase-like"/>
    <property type="match status" value="1"/>
</dbReference>
<evidence type="ECO:0000256" key="3">
    <source>
        <dbReference type="ARBA" id="ARBA00023239"/>
    </source>
</evidence>